<keyword evidence="1" id="KW-0456">Lyase</keyword>
<comment type="caution">
    <text evidence="3">The sequence shown here is derived from an EMBL/GenBank/DDBJ whole genome shotgun (WGS) entry which is preliminary data.</text>
</comment>
<evidence type="ECO:0000313" key="3">
    <source>
        <dbReference type="EMBL" id="GAA5051799.1"/>
    </source>
</evidence>
<feature type="domain" description="Amidohydrolase-related" evidence="2">
    <location>
        <begin position="7"/>
        <end position="189"/>
    </location>
</feature>
<dbReference type="PANTHER" id="PTHR21240:SF19">
    <property type="entry name" value="CATALYTIC_ HYDROLASE"/>
    <property type="match status" value="1"/>
</dbReference>
<dbReference type="Gene3D" id="3.20.20.140">
    <property type="entry name" value="Metal-dependent hydrolases"/>
    <property type="match status" value="1"/>
</dbReference>
<dbReference type="Proteomes" id="UP001501729">
    <property type="component" value="Unassembled WGS sequence"/>
</dbReference>
<evidence type="ECO:0000313" key="4">
    <source>
        <dbReference type="Proteomes" id="UP001501729"/>
    </source>
</evidence>
<dbReference type="InterPro" id="IPR032466">
    <property type="entry name" value="Metal_Hydrolase"/>
</dbReference>
<dbReference type="SUPFAM" id="SSF51556">
    <property type="entry name" value="Metallo-dependent hydrolases"/>
    <property type="match status" value="1"/>
</dbReference>
<dbReference type="Pfam" id="PF04909">
    <property type="entry name" value="Amidohydro_2"/>
    <property type="match status" value="1"/>
</dbReference>
<dbReference type="EMBL" id="BAABKX010000009">
    <property type="protein sequence ID" value="GAA5051799.1"/>
    <property type="molecule type" value="Genomic_DNA"/>
</dbReference>
<dbReference type="PANTHER" id="PTHR21240">
    <property type="entry name" value="2-AMINO-3-CARBOXYLMUCONATE-6-SEMIALDEHYDE DECARBOXYLASE"/>
    <property type="match status" value="1"/>
</dbReference>
<reference evidence="3 4" key="1">
    <citation type="journal article" date="2019" name="Int. J. Syst. Evol. Microbiol.">
        <title>The Global Catalogue of Microorganisms (GCM) 10K type strain sequencing project: providing services to taxonomists for standard genome sequencing and annotation.</title>
        <authorList>
            <consortium name="The Broad Institute Genomics Platform"/>
            <consortium name="The Broad Institute Genome Sequencing Center for Infectious Disease"/>
            <person name="Wu L."/>
            <person name="Ma J."/>
        </authorList>
    </citation>
    <scope>NUCLEOTIDE SEQUENCE [LARGE SCALE GENOMIC DNA]</scope>
    <source>
        <strain evidence="3 4">JCM 17504</strain>
    </source>
</reference>
<organism evidence="3 4">
    <name type="scientific">Haladaptatus pallidirubidus</name>
    <dbReference type="NCBI Taxonomy" id="1008152"/>
    <lineage>
        <taxon>Archaea</taxon>
        <taxon>Methanobacteriati</taxon>
        <taxon>Methanobacteriota</taxon>
        <taxon>Stenosarchaea group</taxon>
        <taxon>Halobacteria</taxon>
        <taxon>Halobacteriales</taxon>
        <taxon>Haladaptataceae</taxon>
        <taxon>Haladaptatus</taxon>
    </lineage>
</organism>
<name>A0AAV3UIG5_9EURY</name>
<dbReference type="AlphaFoldDB" id="A0AAV3UIG5"/>
<dbReference type="GO" id="GO:0016831">
    <property type="term" value="F:carboxy-lyase activity"/>
    <property type="evidence" value="ECO:0007669"/>
    <property type="project" value="InterPro"/>
</dbReference>
<keyword evidence="4" id="KW-1185">Reference proteome</keyword>
<sequence length="189" mass="21320">MTDDPDTTVERATEDLALDGIKIHLPQGINANDYREDPDTRGLAGLRVLYERCEQAGIPIMIHTGTSIIPDARSRCADPMPIDDIAVDFPNLPIVMAHGGRPMYTDEAWFLLYRHENVFLDISSFPPQNLFEYFPEINRVADRVLFGSDWLGQMVPDIGTNIEAIQNLELPQHTIDAILRGNADRLYDL</sequence>
<gene>
    <name evidence="3" type="ORF">GCM10025751_27360</name>
</gene>
<dbReference type="InterPro" id="IPR006680">
    <property type="entry name" value="Amidohydro-rel"/>
</dbReference>
<evidence type="ECO:0000256" key="1">
    <source>
        <dbReference type="ARBA" id="ARBA00023239"/>
    </source>
</evidence>
<protein>
    <recommendedName>
        <fullName evidence="2">Amidohydrolase-related domain-containing protein</fullName>
    </recommendedName>
</protein>
<accession>A0AAV3UIG5</accession>
<evidence type="ECO:0000259" key="2">
    <source>
        <dbReference type="Pfam" id="PF04909"/>
    </source>
</evidence>
<dbReference type="RefSeq" id="WP_227777362.1">
    <property type="nucleotide sequence ID" value="NZ_BAABKX010000009.1"/>
</dbReference>
<dbReference type="GO" id="GO:0016787">
    <property type="term" value="F:hydrolase activity"/>
    <property type="evidence" value="ECO:0007669"/>
    <property type="project" value="InterPro"/>
</dbReference>
<dbReference type="InterPro" id="IPR032465">
    <property type="entry name" value="ACMSD"/>
</dbReference>
<dbReference type="GeneID" id="68615478"/>
<proteinExistence type="predicted"/>